<dbReference type="PRINTS" id="PR00078">
    <property type="entry name" value="G3PDHDRGNASE"/>
</dbReference>
<evidence type="ECO:0000256" key="4">
    <source>
        <dbReference type="PIRSR" id="PIRSR000149-2"/>
    </source>
</evidence>
<dbReference type="InterPro" id="IPR020830">
    <property type="entry name" value="GlycerAld_3-P_DH_AS"/>
</dbReference>
<dbReference type="GO" id="GO:0051287">
    <property type="term" value="F:NAD binding"/>
    <property type="evidence" value="ECO:0007669"/>
    <property type="project" value="InterPro"/>
</dbReference>
<evidence type="ECO:0000256" key="8">
    <source>
        <dbReference type="RuleBase" id="RU361160"/>
    </source>
</evidence>
<evidence type="ECO:0000259" key="9">
    <source>
        <dbReference type="SMART" id="SM00846"/>
    </source>
</evidence>
<dbReference type="Pfam" id="PF00044">
    <property type="entry name" value="Gp_dh_N"/>
    <property type="match status" value="1"/>
</dbReference>
<feature type="binding site" evidence="4">
    <location>
        <begin position="151"/>
        <end position="153"/>
    </location>
    <ligand>
        <name>D-glyceraldehyde 3-phosphate</name>
        <dbReference type="ChEBI" id="CHEBI:59776"/>
    </ligand>
</feature>
<dbReference type="GO" id="GO:0006006">
    <property type="term" value="P:glucose metabolic process"/>
    <property type="evidence" value="ECO:0007669"/>
    <property type="project" value="InterPro"/>
</dbReference>
<dbReference type="Gene3D" id="3.40.50.720">
    <property type="entry name" value="NAD(P)-binding Rossmann-like Domain"/>
    <property type="match status" value="1"/>
</dbReference>
<dbReference type="NCBIfam" id="TIGR01534">
    <property type="entry name" value="GAPDH-I"/>
    <property type="match status" value="1"/>
</dbReference>
<dbReference type="Pfam" id="PF02800">
    <property type="entry name" value="Gp_dh_C"/>
    <property type="match status" value="1"/>
</dbReference>
<dbReference type="InterPro" id="IPR020831">
    <property type="entry name" value="GlycerAld/Erythrose_P_DH"/>
</dbReference>
<dbReference type="FunFam" id="3.30.360.10:FF:000002">
    <property type="entry name" value="Glyceraldehyde-3-phosphate dehydrogenase"/>
    <property type="match status" value="1"/>
</dbReference>
<reference evidence="10" key="1">
    <citation type="submission" date="2016-02" db="EMBL/GenBank/DDBJ databases">
        <title>Draft Genome Sequence of Sporotomaculum syntrophicum Strain FB, a Syntrophic Benzoate Degrader.</title>
        <authorList>
            <person name="Nobu M.K."/>
            <person name="Narihiro T."/>
            <person name="Qiu Y.-L."/>
            <person name="Ohashi A."/>
            <person name="Liu W.-T."/>
            <person name="Yuji S."/>
        </authorList>
    </citation>
    <scope>NUCLEOTIDE SEQUENCE</scope>
    <source>
        <strain evidence="10">FB</strain>
    </source>
</reference>
<feature type="binding site" evidence="4">
    <location>
        <position position="182"/>
    </location>
    <ligand>
        <name>D-glyceraldehyde 3-phosphate</name>
        <dbReference type="ChEBI" id="CHEBI:59776"/>
    </ligand>
</feature>
<feature type="domain" description="Glyceraldehyde 3-phosphate dehydrogenase NAD(P) binding" evidence="9">
    <location>
        <begin position="3"/>
        <end position="152"/>
    </location>
</feature>
<dbReference type="Proteomes" id="UP000798488">
    <property type="component" value="Unassembled WGS sequence"/>
</dbReference>
<feature type="binding site" evidence="4">
    <location>
        <position position="233"/>
    </location>
    <ligand>
        <name>D-glyceraldehyde 3-phosphate</name>
        <dbReference type="ChEBI" id="CHEBI:59776"/>
    </ligand>
</feature>
<accession>A0A9D3AY75</accession>
<feature type="site" description="Activates thiol group during catalysis" evidence="6">
    <location>
        <position position="179"/>
    </location>
</feature>
<keyword evidence="5" id="KW-0547">Nucleotide-binding</keyword>
<gene>
    <name evidence="10" type="primary">gap</name>
    <name evidence="10" type="ORF">SPSYN_02256</name>
</gene>
<evidence type="ECO:0000256" key="1">
    <source>
        <dbReference type="ARBA" id="ARBA00007406"/>
    </source>
</evidence>
<dbReference type="FunFam" id="3.40.50.720:FF:000001">
    <property type="entry name" value="Glyceraldehyde-3-phosphate dehydrogenase"/>
    <property type="match status" value="1"/>
</dbReference>
<feature type="binding site" evidence="5">
    <location>
        <position position="34"/>
    </location>
    <ligand>
        <name>NAD(+)</name>
        <dbReference type="ChEBI" id="CHEBI:57540"/>
    </ligand>
</feature>
<evidence type="ECO:0000256" key="6">
    <source>
        <dbReference type="PIRSR" id="PIRSR000149-4"/>
    </source>
</evidence>
<evidence type="ECO:0000313" key="10">
    <source>
        <dbReference type="EMBL" id="KAF1084478.1"/>
    </source>
</evidence>
<evidence type="ECO:0000256" key="7">
    <source>
        <dbReference type="RuleBase" id="RU000397"/>
    </source>
</evidence>
<name>A0A9D3AY75_9FIRM</name>
<feature type="binding site" evidence="5">
    <location>
        <begin position="12"/>
        <end position="13"/>
    </location>
    <ligand>
        <name>NAD(+)</name>
        <dbReference type="ChEBI" id="CHEBI:57540"/>
    </ligand>
</feature>
<dbReference type="EC" id="1.2.1.-" evidence="8"/>
<evidence type="ECO:0000256" key="2">
    <source>
        <dbReference type="ARBA" id="ARBA00023002"/>
    </source>
</evidence>
<dbReference type="AlphaFoldDB" id="A0A9D3AY75"/>
<dbReference type="SUPFAM" id="SSF55347">
    <property type="entry name" value="Glyceraldehyde-3-phosphate dehydrogenase-like, C-terminal domain"/>
    <property type="match status" value="1"/>
</dbReference>
<dbReference type="InterPro" id="IPR006424">
    <property type="entry name" value="Glyceraldehyde-3-P_DH_1"/>
</dbReference>
<keyword evidence="11" id="KW-1185">Reference proteome</keyword>
<feature type="active site" description="Nucleophile" evidence="3">
    <location>
        <position position="152"/>
    </location>
</feature>
<dbReference type="PIRSF" id="PIRSF000149">
    <property type="entry name" value="GAP_DH"/>
    <property type="match status" value="1"/>
</dbReference>
<evidence type="ECO:0000313" key="11">
    <source>
        <dbReference type="Proteomes" id="UP000798488"/>
    </source>
</evidence>
<keyword evidence="2 8" id="KW-0560">Oxidoreductase</keyword>
<keyword evidence="5" id="KW-0520">NAD</keyword>
<dbReference type="GO" id="GO:0016620">
    <property type="term" value="F:oxidoreductase activity, acting on the aldehyde or oxo group of donors, NAD or NADP as acceptor"/>
    <property type="evidence" value="ECO:0007669"/>
    <property type="project" value="InterPro"/>
</dbReference>
<dbReference type="PANTHER" id="PTHR43148">
    <property type="entry name" value="GLYCERALDEHYDE-3-PHOSPHATE DEHYDROGENASE 2"/>
    <property type="match status" value="1"/>
</dbReference>
<dbReference type="CDD" id="cd05214">
    <property type="entry name" value="GAPDH_I_N"/>
    <property type="match status" value="1"/>
</dbReference>
<feature type="binding site" evidence="5">
    <location>
        <position position="315"/>
    </location>
    <ligand>
        <name>NAD(+)</name>
        <dbReference type="ChEBI" id="CHEBI:57540"/>
    </ligand>
</feature>
<dbReference type="InterPro" id="IPR036291">
    <property type="entry name" value="NAD(P)-bd_dom_sf"/>
</dbReference>
<sequence length="361" mass="38877">MTIKIGINGFGRIGRNVFRAALDNQEVDIVAVNDLTDAKTLAHLLKYDSVHGILNADIRVTEDGFTVNGKKVKVLAEKDPSALPWGALNVGIVIESTGRFTTGEAAASHLRAGARKVIISAPGKNVDATIVMGVNHNDYDPEKHNIVSNASCTTNCLAPVVKVLHQQFHIKNGMMTTVHSYTNDQQILDLPHKDLRRARAAAVSIIPTTTGAANAVGLVIPDLKGKLNGLAMRVPTPNVSIVDFVAVLEKAATVDEINDAFRQAADGELKGIMAYSDAPLVSKDFYGDAHSSIVDALSTMVMDGGLVKVIAWYDNEWGYSCRVLDLALYMSRRESGSVSTINWTGISRDNIYRSVSAAYSD</sequence>
<evidence type="ECO:0000256" key="5">
    <source>
        <dbReference type="PIRSR" id="PIRSR000149-3"/>
    </source>
</evidence>
<protein>
    <recommendedName>
        <fullName evidence="8">Glyceraldehyde-3-phosphate dehydrogenase</fullName>
        <ecNumber evidence="8">1.2.1.-</ecNumber>
    </recommendedName>
</protein>
<dbReference type="OrthoDB" id="9803304at2"/>
<organism evidence="10 11">
    <name type="scientific">Sporotomaculum syntrophicum</name>
    <dbReference type="NCBI Taxonomy" id="182264"/>
    <lineage>
        <taxon>Bacteria</taxon>
        <taxon>Bacillati</taxon>
        <taxon>Bacillota</taxon>
        <taxon>Clostridia</taxon>
        <taxon>Eubacteriales</taxon>
        <taxon>Desulfallaceae</taxon>
        <taxon>Sporotomaculum</taxon>
    </lineage>
</organism>
<dbReference type="Gene3D" id="3.30.360.10">
    <property type="entry name" value="Dihydrodipicolinate Reductase, domain 2"/>
    <property type="match status" value="1"/>
</dbReference>
<dbReference type="InterPro" id="IPR020828">
    <property type="entry name" value="GlycerAld_3-P_DH_NAD(P)-bd"/>
</dbReference>
<dbReference type="CDD" id="cd18126">
    <property type="entry name" value="GAPDH_I_C"/>
    <property type="match status" value="1"/>
</dbReference>
<dbReference type="PROSITE" id="PS00071">
    <property type="entry name" value="GAPDH"/>
    <property type="match status" value="1"/>
</dbReference>
<dbReference type="EMBL" id="LSRS01000005">
    <property type="protein sequence ID" value="KAF1084478.1"/>
    <property type="molecule type" value="Genomic_DNA"/>
</dbReference>
<feature type="binding site" evidence="5">
    <location>
        <position position="120"/>
    </location>
    <ligand>
        <name>NAD(+)</name>
        <dbReference type="ChEBI" id="CHEBI:57540"/>
    </ligand>
</feature>
<comment type="similarity">
    <text evidence="1 7">Belongs to the glyceraldehyde-3-phosphate dehydrogenase family.</text>
</comment>
<evidence type="ECO:0000256" key="3">
    <source>
        <dbReference type="PIRSR" id="PIRSR000149-1"/>
    </source>
</evidence>
<dbReference type="SMART" id="SM00846">
    <property type="entry name" value="Gp_dh_N"/>
    <property type="match status" value="1"/>
</dbReference>
<comment type="caution">
    <text evidence="10">The sequence shown here is derived from an EMBL/GenBank/DDBJ whole genome shotgun (WGS) entry which is preliminary data.</text>
</comment>
<dbReference type="GO" id="GO:0050661">
    <property type="term" value="F:NADP binding"/>
    <property type="evidence" value="ECO:0007669"/>
    <property type="project" value="InterPro"/>
</dbReference>
<proteinExistence type="inferred from homology"/>
<feature type="binding site" evidence="4">
    <location>
        <begin position="210"/>
        <end position="211"/>
    </location>
    <ligand>
        <name>D-glyceraldehyde 3-phosphate</name>
        <dbReference type="ChEBI" id="CHEBI:59776"/>
    </ligand>
</feature>
<dbReference type="InterPro" id="IPR020829">
    <property type="entry name" value="GlycerAld_3-P_DH_cat"/>
</dbReference>
<dbReference type="SUPFAM" id="SSF51735">
    <property type="entry name" value="NAD(P)-binding Rossmann-fold domains"/>
    <property type="match status" value="1"/>
</dbReference>
<dbReference type="RefSeq" id="WP_161822561.1">
    <property type="nucleotide sequence ID" value="NZ_LSRS01000005.1"/>
</dbReference>